<comment type="caution">
    <text evidence="1">The sequence shown here is derived from an EMBL/GenBank/DDBJ whole genome shotgun (WGS) entry which is preliminary data.</text>
</comment>
<protein>
    <submittedName>
        <fullName evidence="1">Uncharacterized protein</fullName>
    </submittedName>
</protein>
<evidence type="ECO:0000313" key="2">
    <source>
        <dbReference type="Proteomes" id="UP000828390"/>
    </source>
</evidence>
<gene>
    <name evidence="1" type="ORF">DPMN_173315</name>
</gene>
<proteinExistence type="predicted"/>
<dbReference type="Proteomes" id="UP000828390">
    <property type="component" value="Unassembled WGS sequence"/>
</dbReference>
<keyword evidence="2" id="KW-1185">Reference proteome</keyword>
<name>A0A9D4E1C4_DREPO</name>
<organism evidence="1 2">
    <name type="scientific">Dreissena polymorpha</name>
    <name type="common">Zebra mussel</name>
    <name type="synonym">Mytilus polymorpha</name>
    <dbReference type="NCBI Taxonomy" id="45954"/>
    <lineage>
        <taxon>Eukaryota</taxon>
        <taxon>Metazoa</taxon>
        <taxon>Spiralia</taxon>
        <taxon>Lophotrochozoa</taxon>
        <taxon>Mollusca</taxon>
        <taxon>Bivalvia</taxon>
        <taxon>Autobranchia</taxon>
        <taxon>Heteroconchia</taxon>
        <taxon>Euheterodonta</taxon>
        <taxon>Imparidentia</taxon>
        <taxon>Neoheterodontei</taxon>
        <taxon>Myida</taxon>
        <taxon>Dreissenoidea</taxon>
        <taxon>Dreissenidae</taxon>
        <taxon>Dreissena</taxon>
    </lineage>
</organism>
<reference evidence="1" key="1">
    <citation type="journal article" date="2019" name="bioRxiv">
        <title>The Genome of the Zebra Mussel, Dreissena polymorpha: A Resource for Invasive Species Research.</title>
        <authorList>
            <person name="McCartney M.A."/>
            <person name="Auch B."/>
            <person name="Kono T."/>
            <person name="Mallez S."/>
            <person name="Zhang Y."/>
            <person name="Obille A."/>
            <person name="Becker A."/>
            <person name="Abrahante J.E."/>
            <person name="Garbe J."/>
            <person name="Badalamenti J.P."/>
            <person name="Herman A."/>
            <person name="Mangelson H."/>
            <person name="Liachko I."/>
            <person name="Sullivan S."/>
            <person name="Sone E.D."/>
            <person name="Koren S."/>
            <person name="Silverstein K.A.T."/>
            <person name="Beckman K.B."/>
            <person name="Gohl D.M."/>
        </authorList>
    </citation>
    <scope>NUCLEOTIDE SEQUENCE</scope>
    <source>
        <strain evidence="1">Duluth1</strain>
        <tissue evidence="1">Whole animal</tissue>
    </source>
</reference>
<reference evidence="1" key="2">
    <citation type="submission" date="2020-11" db="EMBL/GenBank/DDBJ databases">
        <authorList>
            <person name="McCartney M.A."/>
            <person name="Auch B."/>
            <person name="Kono T."/>
            <person name="Mallez S."/>
            <person name="Becker A."/>
            <person name="Gohl D.M."/>
            <person name="Silverstein K.A.T."/>
            <person name="Koren S."/>
            <person name="Bechman K.B."/>
            <person name="Herman A."/>
            <person name="Abrahante J.E."/>
            <person name="Garbe J."/>
        </authorList>
    </citation>
    <scope>NUCLEOTIDE SEQUENCE</scope>
    <source>
        <strain evidence="1">Duluth1</strain>
        <tissue evidence="1">Whole animal</tissue>
    </source>
</reference>
<accession>A0A9D4E1C4</accession>
<dbReference type="AlphaFoldDB" id="A0A9D4E1C4"/>
<sequence>MQLIQESIDNVEMNENVTSQEEFDSEFDELILNKSSVKDDLTLPDDLNLDQILDRIYFNDPVTAMQDHANRIINDINKIKYIQFCKKEYAFYSALIGSSNT</sequence>
<dbReference type="EMBL" id="JAIWYP010000009">
    <property type="protein sequence ID" value="KAH3771984.1"/>
    <property type="molecule type" value="Genomic_DNA"/>
</dbReference>
<evidence type="ECO:0000313" key="1">
    <source>
        <dbReference type="EMBL" id="KAH3771984.1"/>
    </source>
</evidence>